<protein>
    <submittedName>
        <fullName evidence="15">Pyruvate decarboxylase</fullName>
    </submittedName>
</protein>
<evidence type="ECO:0000256" key="3">
    <source>
        <dbReference type="ARBA" id="ARBA00007812"/>
    </source>
</evidence>
<dbReference type="GO" id="GO:0030976">
    <property type="term" value="F:thiamine pyrophosphate binding"/>
    <property type="evidence" value="ECO:0007669"/>
    <property type="project" value="InterPro"/>
</dbReference>
<sequence>MSDITSLQAEVKRLQSELNTLDVGGEKITVSEYLLKRLEQLGVKHMFGVPGDFNLAFLDYVEDSPAINWVGNCNELNAAYAADGYARVNEHSIGVITTTFGVGELSAINGIAGAFSEMVPILHIAGVPSTDQQLHKTLLHHTLGDGRFDAYRKASDQFTIAQADITSAATAGAQIDYLLTELITHVRPVYLTLPTNMVAVKISSASLSIPLTPTVVPNDPETEKFVLEEIAKLAKVAEESDDGKDGVVILVDACAIRHGVRDEVKELAEKTGFPVYAAPMGKTAIDEDWERYGGIYLGSLTAPAIKERIENARLIISVGSLKSDFNTGNFTYRIPTRNTVELHSGHTTVQYASFPGIGMKELLPKLSEVLATHRASALKISVPHYRAVVPQDNEKSIMQDWFWPRMAQWFKPKDVIVSETGTSNFGLLDVPLPAQSIFVSQILWGSIGWATGSALGAAIAAQDRGLGRTMLFIGDGSVQLSAQEIATMVKLGLKPILFILNNEGYTIERCIHGKRRKYNDIQNWNWPELLKFFGDDAKGEKSRSYTVRTKEELEALLADATFVSADKIQLVEVIMDKYDAPRALRYVCFEYNAGLR</sequence>
<feature type="binding site" evidence="10">
    <location>
        <position position="504"/>
    </location>
    <ligand>
        <name>Mg(2+)</name>
        <dbReference type="ChEBI" id="CHEBI:18420"/>
    </ligand>
</feature>
<evidence type="ECO:0000259" key="14">
    <source>
        <dbReference type="Pfam" id="PF02776"/>
    </source>
</evidence>
<evidence type="ECO:0000256" key="5">
    <source>
        <dbReference type="ARBA" id="ARBA00022793"/>
    </source>
</evidence>
<comment type="cofactor">
    <cofactor evidence="1">
        <name>thiamine diphosphate</name>
        <dbReference type="ChEBI" id="CHEBI:58937"/>
    </cofactor>
</comment>
<dbReference type="InterPro" id="IPR011766">
    <property type="entry name" value="TPP_enzyme_TPP-bd"/>
</dbReference>
<dbReference type="InterPro" id="IPR029035">
    <property type="entry name" value="DHS-like_NAD/FAD-binding_dom"/>
</dbReference>
<evidence type="ECO:0000313" key="16">
    <source>
        <dbReference type="Proteomes" id="UP000076532"/>
    </source>
</evidence>
<evidence type="ECO:0000256" key="8">
    <source>
        <dbReference type="ARBA" id="ARBA00023128"/>
    </source>
</evidence>
<dbReference type="EMBL" id="KV417482">
    <property type="protein sequence ID" value="KZP33569.1"/>
    <property type="molecule type" value="Genomic_DNA"/>
</dbReference>
<dbReference type="InterPro" id="IPR029061">
    <property type="entry name" value="THDP-binding"/>
</dbReference>
<keyword evidence="4 10" id="KW-0479">Metal-binding</keyword>
<dbReference type="PANTHER" id="PTHR43452">
    <property type="entry name" value="PYRUVATE DECARBOXYLASE"/>
    <property type="match status" value="1"/>
</dbReference>
<dbReference type="InterPro" id="IPR012110">
    <property type="entry name" value="PDC/IPDC-like"/>
</dbReference>
<keyword evidence="7 11" id="KW-0786">Thiamine pyrophosphate</keyword>
<organism evidence="15 16">
    <name type="scientific">Athelia psychrophila</name>
    <dbReference type="NCBI Taxonomy" id="1759441"/>
    <lineage>
        <taxon>Eukaryota</taxon>
        <taxon>Fungi</taxon>
        <taxon>Dikarya</taxon>
        <taxon>Basidiomycota</taxon>
        <taxon>Agaricomycotina</taxon>
        <taxon>Agaricomycetes</taxon>
        <taxon>Agaricomycetidae</taxon>
        <taxon>Atheliales</taxon>
        <taxon>Atheliaceae</taxon>
        <taxon>Athelia</taxon>
    </lineage>
</organism>
<evidence type="ECO:0000256" key="1">
    <source>
        <dbReference type="ARBA" id="ARBA00001964"/>
    </source>
</evidence>
<dbReference type="Gene3D" id="3.40.50.970">
    <property type="match status" value="2"/>
</dbReference>
<keyword evidence="9" id="KW-0456">Lyase</keyword>
<dbReference type="Pfam" id="PF00205">
    <property type="entry name" value="TPP_enzyme_M"/>
    <property type="match status" value="1"/>
</dbReference>
<dbReference type="GO" id="GO:0004737">
    <property type="term" value="F:pyruvate decarboxylase activity"/>
    <property type="evidence" value="ECO:0007669"/>
    <property type="project" value="TreeGrafter"/>
</dbReference>
<dbReference type="CDD" id="cd02005">
    <property type="entry name" value="TPP_PDC_IPDC"/>
    <property type="match status" value="1"/>
</dbReference>
<comment type="cofactor">
    <cofactor evidence="10">
        <name>Mg(2+)</name>
        <dbReference type="ChEBI" id="CHEBI:18420"/>
    </cofactor>
    <text evidence="10">Binds 1 Mg(2+) per subunit.</text>
</comment>
<accession>A0A166WAX7</accession>
<dbReference type="STRING" id="436010.A0A166WAX7"/>
<dbReference type="InterPro" id="IPR047213">
    <property type="entry name" value="TPP_PYR_PDC_IPDC-like"/>
</dbReference>
<name>A0A166WAX7_9AGAM</name>
<evidence type="ECO:0000259" key="12">
    <source>
        <dbReference type="Pfam" id="PF00205"/>
    </source>
</evidence>
<feature type="domain" description="Thiamine pyrophosphate enzyme N-terminal TPP-binding" evidence="14">
    <location>
        <begin position="29"/>
        <end position="137"/>
    </location>
</feature>
<dbReference type="InterPro" id="IPR012000">
    <property type="entry name" value="Thiamin_PyroP_enz_cen_dom"/>
</dbReference>
<evidence type="ECO:0000256" key="2">
    <source>
        <dbReference type="ARBA" id="ARBA00004173"/>
    </source>
</evidence>
<evidence type="ECO:0000259" key="13">
    <source>
        <dbReference type="Pfam" id="PF02775"/>
    </source>
</evidence>
<dbReference type="Proteomes" id="UP000076532">
    <property type="component" value="Unassembled WGS sequence"/>
</dbReference>
<proteinExistence type="inferred from homology"/>
<comment type="subcellular location">
    <subcellularLocation>
        <location evidence="2">Mitochondrion</location>
    </subcellularLocation>
</comment>
<evidence type="ECO:0000256" key="6">
    <source>
        <dbReference type="ARBA" id="ARBA00022842"/>
    </source>
</evidence>
<feature type="binding site" evidence="10">
    <location>
        <position position="475"/>
    </location>
    <ligand>
        <name>Mg(2+)</name>
        <dbReference type="ChEBI" id="CHEBI:18420"/>
    </ligand>
</feature>
<dbReference type="Pfam" id="PF02776">
    <property type="entry name" value="TPP_enzyme_N"/>
    <property type="match status" value="1"/>
</dbReference>
<keyword evidence="6 10" id="KW-0460">Magnesium</keyword>
<dbReference type="GO" id="GO:0000287">
    <property type="term" value="F:magnesium ion binding"/>
    <property type="evidence" value="ECO:0007669"/>
    <property type="project" value="InterPro"/>
</dbReference>
<dbReference type="PIRSF" id="PIRSF036565">
    <property type="entry name" value="Pyruvt_ip_decrb"/>
    <property type="match status" value="1"/>
</dbReference>
<dbReference type="GO" id="GO:0005739">
    <property type="term" value="C:mitochondrion"/>
    <property type="evidence" value="ECO:0007669"/>
    <property type="project" value="UniProtKB-SubCell"/>
</dbReference>
<dbReference type="SUPFAM" id="SSF52467">
    <property type="entry name" value="DHS-like NAD/FAD-binding domain"/>
    <property type="match status" value="1"/>
</dbReference>
<dbReference type="AlphaFoldDB" id="A0A166WAX7"/>
<dbReference type="GO" id="GO:0005634">
    <property type="term" value="C:nucleus"/>
    <property type="evidence" value="ECO:0007669"/>
    <property type="project" value="TreeGrafter"/>
</dbReference>
<feature type="binding site" evidence="10">
    <location>
        <position position="502"/>
    </location>
    <ligand>
        <name>Mg(2+)</name>
        <dbReference type="ChEBI" id="CHEBI:18420"/>
    </ligand>
</feature>
<dbReference type="InterPro" id="IPR047214">
    <property type="entry name" value="TPP_PDC_IPDC"/>
</dbReference>
<dbReference type="SUPFAM" id="SSF52518">
    <property type="entry name" value="Thiamin diphosphate-binding fold (THDP-binding)"/>
    <property type="match status" value="2"/>
</dbReference>
<dbReference type="Gene3D" id="3.40.50.1220">
    <property type="entry name" value="TPP-binding domain"/>
    <property type="match status" value="1"/>
</dbReference>
<evidence type="ECO:0000256" key="4">
    <source>
        <dbReference type="ARBA" id="ARBA00022723"/>
    </source>
</evidence>
<gene>
    <name evidence="15" type="ORF">FIBSPDRAFT_720711</name>
</gene>
<reference evidence="15 16" key="1">
    <citation type="journal article" date="2016" name="Mol. Biol. Evol.">
        <title>Comparative Genomics of Early-Diverging Mushroom-Forming Fungi Provides Insights into the Origins of Lignocellulose Decay Capabilities.</title>
        <authorList>
            <person name="Nagy L.G."/>
            <person name="Riley R."/>
            <person name="Tritt A."/>
            <person name="Adam C."/>
            <person name="Daum C."/>
            <person name="Floudas D."/>
            <person name="Sun H."/>
            <person name="Yadav J.S."/>
            <person name="Pangilinan J."/>
            <person name="Larsson K.H."/>
            <person name="Matsuura K."/>
            <person name="Barry K."/>
            <person name="Labutti K."/>
            <person name="Kuo R."/>
            <person name="Ohm R.A."/>
            <person name="Bhattacharya S.S."/>
            <person name="Shirouzu T."/>
            <person name="Yoshinaga Y."/>
            <person name="Martin F.M."/>
            <person name="Grigoriev I.V."/>
            <person name="Hibbett D.S."/>
        </authorList>
    </citation>
    <scope>NUCLEOTIDE SEQUENCE [LARGE SCALE GENOMIC DNA]</scope>
    <source>
        <strain evidence="15 16">CBS 109695</strain>
    </source>
</reference>
<feature type="domain" description="Thiamine pyrophosphate enzyme central" evidence="12">
    <location>
        <begin position="247"/>
        <end position="343"/>
    </location>
</feature>
<evidence type="ECO:0000256" key="10">
    <source>
        <dbReference type="PIRSR" id="PIRSR036565-2"/>
    </source>
</evidence>
<comment type="similarity">
    <text evidence="3 11">Belongs to the TPP enzyme family.</text>
</comment>
<dbReference type="FunFam" id="3.40.50.970:FF:000024">
    <property type="entry name" value="Pyruvate decarboxylase isozyme"/>
    <property type="match status" value="1"/>
</dbReference>
<keyword evidence="8" id="KW-0496">Mitochondrion</keyword>
<dbReference type="PANTHER" id="PTHR43452:SF30">
    <property type="entry name" value="PYRUVATE DECARBOXYLASE ISOZYME 1-RELATED"/>
    <property type="match status" value="1"/>
</dbReference>
<dbReference type="Pfam" id="PF02775">
    <property type="entry name" value="TPP_enzyme_C"/>
    <property type="match status" value="1"/>
</dbReference>
<evidence type="ECO:0000256" key="7">
    <source>
        <dbReference type="ARBA" id="ARBA00023052"/>
    </source>
</evidence>
<dbReference type="CDD" id="cd07038">
    <property type="entry name" value="TPP_PYR_PDC_IPDC_like"/>
    <property type="match status" value="1"/>
</dbReference>
<keyword evidence="5" id="KW-0210">Decarboxylase</keyword>
<dbReference type="OrthoDB" id="3970464at2759"/>
<evidence type="ECO:0000313" key="15">
    <source>
        <dbReference type="EMBL" id="KZP33569.1"/>
    </source>
</evidence>
<dbReference type="InterPro" id="IPR012001">
    <property type="entry name" value="Thiamin_PyroP_enz_TPP-bd_dom"/>
</dbReference>
<evidence type="ECO:0000256" key="9">
    <source>
        <dbReference type="ARBA" id="ARBA00023239"/>
    </source>
</evidence>
<dbReference type="FunFam" id="3.40.50.970:FF:000019">
    <property type="entry name" value="Pyruvate decarboxylase isozyme"/>
    <property type="match status" value="1"/>
</dbReference>
<dbReference type="GO" id="GO:0000949">
    <property type="term" value="P:aromatic amino acid family catabolic process to alcohol via Ehrlich pathway"/>
    <property type="evidence" value="ECO:0007669"/>
    <property type="project" value="TreeGrafter"/>
</dbReference>
<keyword evidence="15" id="KW-0670">Pyruvate</keyword>
<evidence type="ECO:0000256" key="11">
    <source>
        <dbReference type="RuleBase" id="RU362132"/>
    </source>
</evidence>
<keyword evidence="16" id="KW-1185">Reference proteome</keyword>
<feature type="domain" description="Thiamine pyrophosphate enzyme TPP-binding" evidence="13">
    <location>
        <begin position="438"/>
        <end position="573"/>
    </location>
</feature>
<dbReference type="GO" id="GO:0005829">
    <property type="term" value="C:cytosol"/>
    <property type="evidence" value="ECO:0007669"/>
    <property type="project" value="TreeGrafter"/>
</dbReference>